<gene>
    <name evidence="1" type="ORF">PPL_03235</name>
</gene>
<name>D3B4B3_HETP5</name>
<comment type="caution">
    <text evidence="1">The sequence shown here is derived from an EMBL/GenBank/DDBJ whole genome shotgun (WGS) entry which is preliminary data.</text>
</comment>
<reference evidence="1 2" key="1">
    <citation type="journal article" date="2011" name="Genome Res.">
        <title>Phylogeny-wide analysis of social amoeba genomes highlights ancient origins for complex intercellular communication.</title>
        <authorList>
            <person name="Heidel A.J."/>
            <person name="Lawal H.M."/>
            <person name="Felder M."/>
            <person name="Schilde C."/>
            <person name="Helps N.R."/>
            <person name="Tunggal B."/>
            <person name="Rivero F."/>
            <person name="John U."/>
            <person name="Schleicher M."/>
            <person name="Eichinger L."/>
            <person name="Platzer M."/>
            <person name="Noegel A.A."/>
            <person name="Schaap P."/>
            <person name="Gloeckner G."/>
        </authorList>
    </citation>
    <scope>NUCLEOTIDE SEQUENCE [LARGE SCALE GENOMIC DNA]</scope>
    <source>
        <strain evidence="2">ATCC 26659 / Pp 5 / PN500</strain>
    </source>
</reference>
<accession>D3B4B3</accession>
<dbReference type="EMBL" id="ADBJ01000010">
    <property type="protein sequence ID" value="EFA84161.1"/>
    <property type="molecule type" value="Genomic_DNA"/>
</dbReference>
<proteinExistence type="predicted"/>
<dbReference type="AlphaFoldDB" id="D3B4B3"/>
<dbReference type="GeneID" id="31358758"/>
<dbReference type="RefSeq" id="XP_020436278.1">
    <property type="nucleotide sequence ID" value="XM_020574206.1"/>
</dbReference>
<sequence>MIQMRGVAIEFNPTEATLYYILAMTLSGGESITLHNGQSMTQKLLYLKTKEIDLQIHYHIIYLHLYYPDTKQSHSVMFE</sequence>
<evidence type="ECO:0000313" key="2">
    <source>
        <dbReference type="Proteomes" id="UP000001396"/>
    </source>
</evidence>
<keyword evidence="2" id="KW-1185">Reference proteome</keyword>
<organism evidence="1 2">
    <name type="scientific">Heterostelium pallidum (strain ATCC 26659 / Pp 5 / PN500)</name>
    <name type="common">Cellular slime mold</name>
    <name type="synonym">Polysphondylium pallidum</name>
    <dbReference type="NCBI Taxonomy" id="670386"/>
    <lineage>
        <taxon>Eukaryota</taxon>
        <taxon>Amoebozoa</taxon>
        <taxon>Evosea</taxon>
        <taxon>Eumycetozoa</taxon>
        <taxon>Dictyostelia</taxon>
        <taxon>Acytosteliales</taxon>
        <taxon>Acytosteliaceae</taxon>
        <taxon>Heterostelium</taxon>
    </lineage>
</organism>
<dbReference type="Proteomes" id="UP000001396">
    <property type="component" value="Unassembled WGS sequence"/>
</dbReference>
<protein>
    <submittedName>
        <fullName evidence="1">Uncharacterized protein</fullName>
    </submittedName>
</protein>
<dbReference type="InParanoid" id="D3B4B3"/>
<evidence type="ECO:0000313" key="1">
    <source>
        <dbReference type="EMBL" id="EFA84161.1"/>
    </source>
</evidence>